<evidence type="ECO:0000313" key="5">
    <source>
        <dbReference type="EMBL" id="VAW53156.1"/>
    </source>
</evidence>
<dbReference type="GO" id="GO:0016818">
    <property type="term" value="F:hydrolase activity, acting on acid anhydrides, in phosphorus-containing anhydrides"/>
    <property type="evidence" value="ECO:0007669"/>
    <property type="project" value="InterPro"/>
</dbReference>
<keyword evidence="3" id="KW-0067">ATP-binding</keyword>
<dbReference type="InterPro" id="IPR006555">
    <property type="entry name" value="ATP-dep_Helicase_C"/>
</dbReference>
<dbReference type="Pfam" id="PF00270">
    <property type="entry name" value="DEAD"/>
    <property type="match status" value="1"/>
</dbReference>
<name>A0A3B0X8L1_9ZZZZ</name>
<dbReference type="PROSITE" id="PS51193">
    <property type="entry name" value="HELICASE_ATP_BIND_2"/>
    <property type="match status" value="1"/>
</dbReference>
<dbReference type="GO" id="GO:0006281">
    <property type="term" value="P:DNA repair"/>
    <property type="evidence" value="ECO:0007669"/>
    <property type="project" value="TreeGrafter"/>
</dbReference>
<keyword evidence="5" id="KW-0347">Helicase</keyword>
<keyword evidence="1" id="KW-0547">Nucleotide-binding</keyword>
<dbReference type="AlphaFoldDB" id="A0A3B0X8L1"/>
<feature type="domain" description="Helicase ATP-binding" evidence="4">
    <location>
        <begin position="12"/>
        <end position="273"/>
    </location>
</feature>
<dbReference type="GO" id="GO:0005524">
    <property type="term" value="F:ATP binding"/>
    <property type="evidence" value="ECO:0007669"/>
    <property type="project" value="UniProtKB-KW"/>
</dbReference>
<accession>A0A3B0X8L1</accession>
<dbReference type="InterPro" id="IPR027417">
    <property type="entry name" value="P-loop_NTPase"/>
</dbReference>
<dbReference type="PANTHER" id="PTHR11472:SF34">
    <property type="entry name" value="REGULATOR OF TELOMERE ELONGATION HELICASE 1"/>
    <property type="match status" value="1"/>
</dbReference>
<gene>
    <name evidence="5" type="ORF">MNBD_GAMMA06-1999</name>
</gene>
<keyword evidence="2" id="KW-0378">Hydrolase</keyword>
<reference evidence="5" key="1">
    <citation type="submission" date="2018-06" db="EMBL/GenBank/DDBJ databases">
        <authorList>
            <person name="Zhirakovskaya E."/>
        </authorList>
    </citation>
    <scope>NUCLEOTIDE SEQUENCE</scope>
</reference>
<dbReference type="PANTHER" id="PTHR11472">
    <property type="entry name" value="DNA REPAIR DEAD HELICASE RAD3/XP-D SUBFAMILY MEMBER"/>
    <property type="match status" value="1"/>
</dbReference>
<sequence>MRASEHLGLTGSFTEQIPGYQVRENQLALCDAIDDALEAEEVLAAEAGTGIGKTFAYLVPALLSGKKIIISTGTRHLQDQLFHTDLPRVIKALSIQSAPALLKGRSNYLCLHRLVMAPHLGFINRESRAGLSEVKEWSKLTQSGDISELTAIPEDSYIWPMVTSTADNCLGGECDKWENCFIVNARKKAQAADVVVINHHLLLADMTLKNEGFAELLPKADAFIIDEAHQLYDVAARFFGNVVSSRQLISLARDSIAEQVNGASDMAELRDYAEALEKAARDFRMVLGDSGLREGWLKIKNKPAVKKSLENLTSTLKDLNASLQVAAERSRGLEQCYERAQTTLMRLELFQQNPDKKNIDNEPAVLWYETYTKSFMLHATPIDVASIFQKHTDNFSKSWLFTSATLQVNKQFNHFANNIGLENYKNGVWDSPFNYEKQSLLFLPENLPQPSEPTYTKDLMQAALPVLTASQGRAFVLFTSYYAMHKAFDYLKQMLPYELLKQGDLPKHQLLEKFRQTDNAILLGTSSFWEGVDVRGESLSCVIIDKLPFASPGDPVMQARIDTIKRNGGQPFMEFQIPQAVITLKQGVGRLIRDINDSGVVMIGDPRLKQKSYGRIFLNSLPAMPITSDIKDVENFFSKNISVITTPELA</sequence>
<dbReference type="InterPro" id="IPR011545">
    <property type="entry name" value="DEAD/DEAH_box_helicase_dom"/>
</dbReference>
<dbReference type="GO" id="GO:0003678">
    <property type="term" value="F:DNA helicase activity"/>
    <property type="evidence" value="ECO:0007669"/>
    <property type="project" value="TreeGrafter"/>
</dbReference>
<protein>
    <submittedName>
        <fullName evidence="5">DinG family ATP-dependent helicase YoaA</fullName>
    </submittedName>
</protein>
<evidence type="ECO:0000256" key="2">
    <source>
        <dbReference type="ARBA" id="ARBA00022801"/>
    </source>
</evidence>
<dbReference type="SUPFAM" id="SSF52540">
    <property type="entry name" value="P-loop containing nucleoside triphosphate hydrolases"/>
    <property type="match status" value="2"/>
</dbReference>
<dbReference type="EMBL" id="UOFD01000057">
    <property type="protein sequence ID" value="VAW53156.1"/>
    <property type="molecule type" value="Genomic_DNA"/>
</dbReference>
<evidence type="ECO:0000256" key="3">
    <source>
        <dbReference type="ARBA" id="ARBA00022840"/>
    </source>
</evidence>
<dbReference type="Gene3D" id="3.40.50.300">
    <property type="entry name" value="P-loop containing nucleotide triphosphate hydrolases"/>
    <property type="match status" value="2"/>
</dbReference>
<organism evidence="5">
    <name type="scientific">hydrothermal vent metagenome</name>
    <dbReference type="NCBI Taxonomy" id="652676"/>
    <lineage>
        <taxon>unclassified sequences</taxon>
        <taxon>metagenomes</taxon>
        <taxon>ecological metagenomes</taxon>
    </lineage>
</organism>
<dbReference type="InterPro" id="IPR014013">
    <property type="entry name" value="Helic_SF1/SF2_ATP-bd_DinG/Rad3"/>
</dbReference>
<dbReference type="SMART" id="SM00491">
    <property type="entry name" value="HELICc2"/>
    <property type="match status" value="1"/>
</dbReference>
<evidence type="ECO:0000256" key="1">
    <source>
        <dbReference type="ARBA" id="ARBA00022741"/>
    </source>
</evidence>
<dbReference type="InterPro" id="IPR045028">
    <property type="entry name" value="DinG/Rad3-like"/>
</dbReference>
<dbReference type="GO" id="GO:0003676">
    <property type="term" value="F:nucleic acid binding"/>
    <property type="evidence" value="ECO:0007669"/>
    <property type="project" value="InterPro"/>
</dbReference>
<evidence type="ECO:0000259" key="4">
    <source>
        <dbReference type="PROSITE" id="PS51193"/>
    </source>
</evidence>
<proteinExistence type="predicted"/>
<dbReference type="Pfam" id="PF13307">
    <property type="entry name" value="Helicase_C_2"/>
    <property type="match status" value="1"/>
</dbReference>